<comment type="caution">
    <text evidence="2">The sequence shown here is derived from an EMBL/GenBank/DDBJ whole genome shotgun (WGS) entry which is preliminary data.</text>
</comment>
<reference evidence="2 3" key="1">
    <citation type="journal article" date="2022" name="Front. Cell. Infect. Microbiol.">
        <title>The Genomes of Two Strains of Taenia crassiceps the Animal Model for the Study of Human Cysticercosis.</title>
        <authorList>
            <person name="Bobes R.J."/>
            <person name="Estrada K."/>
            <person name="Rios-Valencia D.G."/>
            <person name="Calderon-Gallegos A."/>
            <person name="de la Torre P."/>
            <person name="Carrero J.C."/>
            <person name="Sanchez-Flores A."/>
            <person name="Laclette J.P."/>
        </authorList>
    </citation>
    <scope>NUCLEOTIDE SEQUENCE [LARGE SCALE GENOMIC DNA]</scope>
    <source>
        <strain evidence="2">WFUcys</strain>
    </source>
</reference>
<name>A0ABR4Q3W3_9CEST</name>
<feature type="region of interest" description="Disordered" evidence="1">
    <location>
        <begin position="388"/>
        <end position="424"/>
    </location>
</feature>
<protein>
    <submittedName>
        <fullName evidence="2">Uncharacterized protein</fullName>
    </submittedName>
</protein>
<feature type="compositionally biased region" description="Polar residues" evidence="1">
    <location>
        <begin position="395"/>
        <end position="407"/>
    </location>
</feature>
<sequence>MLTLNSTVLALNRDDGCMHMGRITHFMDGKNVTVRFRSSTKSQEVPIHLCVPVKGLRTDNSLELDDPVLVRMQNIRTGVQCWVPGHVASAARFYPNKCEPLNWSYSIQLFYGSRRLFKSRDVVKVSSKLHDAIVNCIINSTSDDRGNCMQATNEKLKPPRSVMLKRKKYIGKSSEGSKNFLSVPSTPLKEKSIGLENPLTPLANRGDPIQDSSRRHLSNLGKSSRISSAVSRQNRVAMHTGDKDGSGRYRQSISPSKRVEDLRERTESPDGLRTGAANFRTSSTNPPSDYADYFADGYEDIDEWDRTQPLTSLVFGPPDLEKETVAGQEDAKIVMDLPKVKCRLTVSASINQSKNPSKTSADSKVVDVTLFLEGKRGSYQQTVNLAIPDEDSQRSESGNLAISTKEGQGSGGSRVVKEQKKAAKDKRASIYRAANLAISNEDGQKRGESGPLTGTVKVAAGNRGVHQPTVDPVIADESVQKSGGSSSSKLVKRDAEGPKKSYQQEISLTISEEDGQRSGGSKIVEVVRNAAESEGGPYRLSVNLALSDQDGQTSDKSGVLKRAKKAFEVPFSEMNLVNVEQFWIQESDERYVVTDDYEESRSGGEPTLCMEEGSIAVNCLRDQPVCLYASMDWIPDDKCVLQVSSLRWMEASMIGEECAMEPLADAARNSAHAVEEISMAPNHEVCLIERMSSYSAFNFLVKCLTTERRLLNVVKKLASFSGEWLVTKTLEVVECVNRLQLIFVEAHALQSSVKANSNLHGGREVSLKSLRVLEAGNNSSTSLNEILQNLRAFCQDGTEQLLEMESDHRTSQFSGRIQSQELTDEVMKDNQFIESSNDLEPYPPITAQSVSDLERRLHSAFLTPRQCRISAVS</sequence>
<organism evidence="2 3">
    <name type="scientific">Taenia crassiceps</name>
    <dbReference type="NCBI Taxonomy" id="6207"/>
    <lineage>
        <taxon>Eukaryota</taxon>
        <taxon>Metazoa</taxon>
        <taxon>Spiralia</taxon>
        <taxon>Lophotrochozoa</taxon>
        <taxon>Platyhelminthes</taxon>
        <taxon>Cestoda</taxon>
        <taxon>Eucestoda</taxon>
        <taxon>Cyclophyllidea</taxon>
        <taxon>Taeniidae</taxon>
        <taxon>Taenia</taxon>
    </lineage>
</organism>
<evidence type="ECO:0000313" key="3">
    <source>
        <dbReference type="Proteomes" id="UP001651158"/>
    </source>
</evidence>
<feature type="compositionally biased region" description="Basic and acidic residues" evidence="1">
    <location>
        <begin position="415"/>
        <end position="424"/>
    </location>
</feature>
<dbReference type="Proteomes" id="UP001651158">
    <property type="component" value="Unassembled WGS sequence"/>
</dbReference>
<proteinExistence type="predicted"/>
<gene>
    <name evidence="2" type="ORF">TcWFU_009274</name>
</gene>
<feature type="region of interest" description="Disordered" evidence="1">
    <location>
        <begin position="461"/>
        <end position="503"/>
    </location>
</feature>
<feature type="region of interest" description="Disordered" evidence="1">
    <location>
        <begin position="191"/>
        <end position="284"/>
    </location>
</feature>
<feature type="compositionally biased region" description="Basic and acidic residues" evidence="1">
    <location>
        <begin position="257"/>
        <end position="270"/>
    </location>
</feature>
<evidence type="ECO:0000313" key="2">
    <source>
        <dbReference type="EMBL" id="KAL5104358.1"/>
    </source>
</evidence>
<keyword evidence="3" id="KW-1185">Reference proteome</keyword>
<evidence type="ECO:0000256" key="1">
    <source>
        <dbReference type="SAM" id="MobiDB-lite"/>
    </source>
</evidence>
<accession>A0ABR4Q3W3</accession>
<feature type="compositionally biased region" description="Polar residues" evidence="1">
    <location>
        <begin position="220"/>
        <end position="234"/>
    </location>
</feature>
<dbReference type="EMBL" id="JAKROA010000013">
    <property type="protein sequence ID" value="KAL5104358.1"/>
    <property type="molecule type" value="Genomic_DNA"/>
</dbReference>